<dbReference type="GO" id="GO:0001916">
    <property type="term" value="P:positive regulation of T cell mediated cytotoxicity"/>
    <property type="evidence" value="ECO:0007669"/>
    <property type="project" value="TreeGrafter"/>
</dbReference>
<sequence>MKLKETAFWDTQMGPMKDLGEELRKKLLDINAEFVTKSESLTLQGSLMCERGADGCTRGSWQFAFNGQLSHHFDPEKGKW</sequence>
<dbReference type="InterPro" id="IPR037055">
    <property type="entry name" value="MHC_I-like_Ag-recog_sf"/>
</dbReference>
<dbReference type="GO" id="GO:0002486">
    <property type="term" value="P:antigen processing and presentation of endogenous peptide antigen via MHC class I via ER pathway, TAP-independent"/>
    <property type="evidence" value="ECO:0007669"/>
    <property type="project" value="TreeGrafter"/>
</dbReference>
<dbReference type="Proteomes" id="UP000269945">
    <property type="component" value="Unassembled WGS sequence"/>
</dbReference>
<evidence type="ECO:0000313" key="2">
    <source>
        <dbReference type="EMBL" id="VCW90793.1"/>
    </source>
</evidence>
<dbReference type="GO" id="GO:0009897">
    <property type="term" value="C:external side of plasma membrane"/>
    <property type="evidence" value="ECO:0007669"/>
    <property type="project" value="TreeGrafter"/>
</dbReference>
<accession>A0A9X9Q0Z7</accession>
<protein>
    <submittedName>
        <fullName evidence="2">Uncharacterized protein</fullName>
    </submittedName>
</protein>
<name>A0A9X9Q0Z7_GULGU</name>
<comment type="caution">
    <text evidence="2">The sequence shown here is derived from an EMBL/GenBank/DDBJ whole genome shotgun (WGS) entry which is preliminary data.</text>
</comment>
<keyword evidence="1" id="KW-0325">Glycoprotein</keyword>
<dbReference type="AlphaFoldDB" id="A0A9X9Q0Z7"/>
<organism evidence="2 3">
    <name type="scientific">Gulo gulo</name>
    <name type="common">Wolverine</name>
    <name type="synonym">Gluton</name>
    <dbReference type="NCBI Taxonomy" id="48420"/>
    <lineage>
        <taxon>Eukaryota</taxon>
        <taxon>Metazoa</taxon>
        <taxon>Chordata</taxon>
        <taxon>Craniata</taxon>
        <taxon>Vertebrata</taxon>
        <taxon>Euteleostomi</taxon>
        <taxon>Mammalia</taxon>
        <taxon>Eutheria</taxon>
        <taxon>Laurasiatheria</taxon>
        <taxon>Carnivora</taxon>
        <taxon>Caniformia</taxon>
        <taxon>Musteloidea</taxon>
        <taxon>Mustelidae</taxon>
        <taxon>Guloninae</taxon>
        <taxon>Gulo</taxon>
    </lineage>
</organism>
<gene>
    <name evidence="2" type="ORF">BN2614_LOCUS1</name>
</gene>
<dbReference type="PANTHER" id="PTHR16675:SF268">
    <property type="entry name" value="UL16-BINDING PROTEIN 1"/>
    <property type="match status" value="1"/>
</dbReference>
<dbReference type="SUPFAM" id="SSF54452">
    <property type="entry name" value="MHC antigen-recognition domain"/>
    <property type="match status" value="1"/>
</dbReference>
<dbReference type="Gene3D" id="3.30.500.10">
    <property type="entry name" value="MHC class I-like antigen recognition-like"/>
    <property type="match status" value="1"/>
</dbReference>
<evidence type="ECO:0000256" key="1">
    <source>
        <dbReference type="ARBA" id="ARBA00023180"/>
    </source>
</evidence>
<dbReference type="EMBL" id="CYRY02016408">
    <property type="protein sequence ID" value="VCW90793.1"/>
    <property type="molecule type" value="Genomic_DNA"/>
</dbReference>
<proteinExistence type="predicted"/>
<reference evidence="2 3" key="1">
    <citation type="submission" date="2018-10" db="EMBL/GenBank/DDBJ databases">
        <authorList>
            <person name="Ekblom R."/>
            <person name="Jareborg N."/>
        </authorList>
    </citation>
    <scope>NUCLEOTIDE SEQUENCE [LARGE SCALE GENOMIC DNA]</scope>
    <source>
        <tissue evidence="2">Muscle</tissue>
    </source>
</reference>
<evidence type="ECO:0000313" key="3">
    <source>
        <dbReference type="Proteomes" id="UP000269945"/>
    </source>
</evidence>
<keyword evidence="3" id="KW-1185">Reference proteome</keyword>
<feature type="non-terminal residue" evidence="2">
    <location>
        <position position="80"/>
    </location>
</feature>
<dbReference type="GO" id="GO:0002476">
    <property type="term" value="P:antigen processing and presentation of endogenous peptide antigen via MHC class Ib"/>
    <property type="evidence" value="ECO:0007669"/>
    <property type="project" value="TreeGrafter"/>
</dbReference>
<dbReference type="InterPro" id="IPR050208">
    <property type="entry name" value="MHC_class-I_related"/>
</dbReference>
<dbReference type="GO" id="GO:0005615">
    <property type="term" value="C:extracellular space"/>
    <property type="evidence" value="ECO:0007669"/>
    <property type="project" value="TreeGrafter"/>
</dbReference>
<dbReference type="PANTHER" id="PTHR16675">
    <property type="entry name" value="MHC CLASS I-RELATED"/>
    <property type="match status" value="1"/>
</dbReference>
<dbReference type="InterPro" id="IPR011162">
    <property type="entry name" value="MHC_I/II-like_Ag-recog"/>
</dbReference>
<dbReference type="GO" id="GO:0006955">
    <property type="term" value="P:immune response"/>
    <property type="evidence" value="ECO:0007669"/>
    <property type="project" value="TreeGrafter"/>
</dbReference>